<dbReference type="EMBL" id="MN604015">
    <property type="protein sequence ID" value="QIQ08514.1"/>
    <property type="molecule type" value="Genomic_DNA"/>
</dbReference>
<name>A0A6G9HDH9_9VIRU</name>
<evidence type="ECO:0000313" key="1">
    <source>
        <dbReference type="EMBL" id="QIQ08514.1"/>
    </source>
</evidence>
<sequence>MVTGGGGVDTDPQKVINELNDIRRSFKTTHLNGKTILDSYRYVTGKQLKKVTGHSNVLYILRDEEDKLSVIVIHKDFNIINEIVLTYIYKTFGSLSNFISKNNIRSLEKSSNIQIPNVLVTDVCVKILNLGEGSVIVYKDGTRRRVVNTVD</sequence>
<gene>
    <name evidence="1" type="primary">ORF6</name>
</gene>
<protein>
    <submittedName>
        <fullName evidence="1">Uncharacterized protein</fullName>
    </submittedName>
</protein>
<reference evidence="1" key="1">
    <citation type="journal article" date="2020" name="MBio">
        <title>A New Family of DNA Viruses Causing Disease in Crustaceans from Diverse Aquatic Biomes.</title>
        <authorList>
            <person name="Subramaniam K."/>
            <person name="Behringer D.C."/>
            <person name="Bojko J."/>
            <person name="Yutin N."/>
            <person name="Clark A.S."/>
            <person name="Bateman K.S."/>
            <person name="van Aerle R."/>
            <person name="Bass D."/>
            <person name="Kerr R.C."/>
            <person name="Koonin E.V."/>
            <person name="Stentiford G.D."/>
            <person name="Waltzek T.B."/>
        </authorList>
    </citation>
    <scope>NUCLEOTIDE SEQUENCE</scope>
</reference>
<accession>A0A6G9HDH9</accession>
<proteinExistence type="predicted"/>
<organism evidence="1">
    <name type="scientific">Carcinus maenas virus 1</name>
    <dbReference type="NCBI Taxonomy" id="2704945"/>
    <lineage>
        <taxon>Viruses</taxon>
    </lineage>
</organism>